<feature type="domain" description="Fe2OG dioxygenase" evidence="5">
    <location>
        <begin position="527"/>
        <end position="625"/>
    </location>
</feature>
<evidence type="ECO:0000256" key="4">
    <source>
        <dbReference type="ARBA" id="ARBA00023004"/>
    </source>
</evidence>
<evidence type="ECO:0000313" key="6">
    <source>
        <dbReference type="EMBL" id="PIA36461.1"/>
    </source>
</evidence>
<dbReference type="STRING" id="218851.A0A2G5CYV1"/>
<evidence type="ECO:0000256" key="1">
    <source>
        <dbReference type="ARBA" id="ARBA00008056"/>
    </source>
</evidence>
<dbReference type="FunFam" id="2.60.120.330:FF:000005">
    <property type="entry name" value="1-aminocyclopropane-1-carboxylate oxidase homolog 1"/>
    <property type="match status" value="2"/>
</dbReference>
<evidence type="ECO:0000256" key="2">
    <source>
        <dbReference type="ARBA" id="ARBA00022723"/>
    </source>
</evidence>
<dbReference type="PANTHER" id="PTHR10209">
    <property type="entry name" value="OXIDOREDUCTASE, 2OG-FE II OXYGENASE FAMILY PROTEIN"/>
    <property type="match status" value="1"/>
</dbReference>
<dbReference type="PANTHER" id="PTHR10209:SF429">
    <property type="entry name" value="1-AMINOCYCLOPROPANE-1-CARBOXYLATE OXIDASE HOMOLOG 1-LIKE"/>
    <property type="match status" value="1"/>
</dbReference>
<dbReference type="Pfam" id="PF14226">
    <property type="entry name" value="DIOX_N"/>
    <property type="match status" value="2"/>
</dbReference>
<dbReference type="InterPro" id="IPR026992">
    <property type="entry name" value="DIOX_N"/>
</dbReference>
<sequence>MVISNEAVLPSTITTESADYNRVEELKAFDDTKTGVKGLVDTGHLKVPKIFIRPQHELVQKSDTNLTNFQIPFIDLHGVEKGEKRRDDIIQEIISASENWGFFQVVNHGVPLNVLEDMIKGVKSFHEQDDEVKKQFFSRDRIKRVKFNSNFDLYKSRSANWRDTLTLQMLSPDPLDPNEMPIACRDITIEYTKHVTTLGYTLLELLSEGLGLKPDHLNELNCGEACTLAAHYYPACPEPELTLGTASHTDPSFLTILLQDQIGGLQVLHQDHWVDVKPIPGALVINIADLLQITSNDKLKSIQHRVLANHVGPRISVACFLTNHFNMSANTYGPIKELISVVDQGVKGLVDSGILKIPKFFINPPYDFNQKKTLDSDVQIPVIDLQGDHQGVVDGIKNASEKWGFFQIVNHGVPTNLMDEMIDGIRRFNEQDDEIKKQIYSRDFTKRVRFSSGFVLYQSKAANWRDILTFLMSIPDPLDPNELPSVCRDVTLEYTKHVKTLGENLFYLLSEAIGLKPDHLKKLEWAESFVLASNYYPACPQPELTLGAAKHRDPAFLTILLQDGLGGLQVLHEDQWVDVKPIPGAFVINIGDLLQIISNDKLKSIQHRVLANHVGRVSVACFLTVCLNRTMKTYGPIKELISDENRPVFRDLTTKEYIQYFNSQGDGTDGLDKLKL</sequence>
<dbReference type="GO" id="GO:0051213">
    <property type="term" value="F:dioxygenase activity"/>
    <property type="evidence" value="ECO:0007669"/>
    <property type="project" value="UniProtKB-ARBA"/>
</dbReference>
<organism evidence="6 7">
    <name type="scientific">Aquilegia coerulea</name>
    <name type="common">Rocky mountain columbine</name>
    <dbReference type="NCBI Taxonomy" id="218851"/>
    <lineage>
        <taxon>Eukaryota</taxon>
        <taxon>Viridiplantae</taxon>
        <taxon>Streptophyta</taxon>
        <taxon>Embryophyta</taxon>
        <taxon>Tracheophyta</taxon>
        <taxon>Spermatophyta</taxon>
        <taxon>Magnoliopsida</taxon>
        <taxon>Ranunculales</taxon>
        <taxon>Ranunculaceae</taxon>
        <taxon>Thalictroideae</taxon>
        <taxon>Aquilegia</taxon>
    </lineage>
</organism>
<name>A0A2G5CYV1_AQUCA</name>
<dbReference type="PROSITE" id="PS51471">
    <property type="entry name" value="FE2OG_OXY"/>
    <property type="match status" value="2"/>
</dbReference>
<dbReference type="Pfam" id="PF03171">
    <property type="entry name" value="2OG-FeII_Oxy"/>
    <property type="match status" value="2"/>
</dbReference>
<accession>A0A2G5CYV1</accession>
<dbReference type="AlphaFoldDB" id="A0A2G5CYV1"/>
<dbReference type="SUPFAM" id="SSF51197">
    <property type="entry name" value="Clavaminate synthase-like"/>
    <property type="match status" value="2"/>
</dbReference>
<keyword evidence="7" id="KW-1185">Reference proteome</keyword>
<dbReference type="InterPro" id="IPR044861">
    <property type="entry name" value="IPNS-like_FE2OG_OXY"/>
</dbReference>
<protein>
    <recommendedName>
        <fullName evidence="5">Fe2OG dioxygenase domain-containing protein</fullName>
    </recommendedName>
</protein>
<keyword evidence="3" id="KW-0560">Oxidoreductase</keyword>
<evidence type="ECO:0000259" key="5">
    <source>
        <dbReference type="PROSITE" id="PS51471"/>
    </source>
</evidence>
<dbReference type="EMBL" id="KZ305051">
    <property type="protein sequence ID" value="PIA36461.1"/>
    <property type="molecule type" value="Genomic_DNA"/>
</dbReference>
<evidence type="ECO:0000256" key="3">
    <source>
        <dbReference type="ARBA" id="ARBA00023002"/>
    </source>
</evidence>
<dbReference type="GO" id="GO:0046872">
    <property type="term" value="F:metal ion binding"/>
    <property type="evidence" value="ECO:0007669"/>
    <property type="project" value="UniProtKB-KW"/>
</dbReference>
<dbReference type="OrthoDB" id="288590at2759"/>
<dbReference type="InParanoid" id="A0A2G5CYV1"/>
<proteinExistence type="inferred from homology"/>
<reference evidence="6 7" key="1">
    <citation type="submission" date="2017-09" db="EMBL/GenBank/DDBJ databases">
        <title>WGS assembly of Aquilegia coerulea Goldsmith.</title>
        <authorList>
            <person name="Hodges S."/>
            <person name="Kramer E."/>
            <person name="Nordborg M."/>
            <person name="Tomkins J."/>
            <person name="Borevitz J."/>
            <person name="Derieg N."/>
            <person name="Yan J."/>
            <person name="Mihaltcheva S."/>
            <person name="Hayes R.D."/>
            <person name="Rokhsar D."/>
        </authorList>
    </citation>
    <scope>NUCLEOTIDE SEQUENCE [LARGE SCALE GENOMIC DNA]</scope>
    <source>
        <strain evidence="7">cv. Goldsmith</strain>
    </source>
</reference>
<dbReference type="Proteomes" id="UP000230069">
    <property type="component" value="Unassembled WGS sequence"/>
</dbReference>
<dbReference type="InterPro" id="IPR027443">
    <property type="entry name" value="IPNS-like_sf"/>
</dbReference>
<keyword evidence="2" id="KW-0479">Metal-binding</keyword>
<dbReference type="Gene3D" id="2.60.120.330">
    <property type="entry name" value="B-lactam Antibiotic, Isopenicillin N Synthase, Chain"/>
    <property type="match status" value="2"/>
</dbReference>
<keyword evidence="4" id="KW-0408">Iron</keyword>
<feature type="domain" description="Fe2OG dioxygenase" evidence="5">
    <location>
        <begin position="222"/>
        <end position="323"/>
    </location>
</feature>
<evidence type="ECO:0000313" key="7">
    <source>
        <dbReference type="Proteomes" id="UP000230069"/>
    </source>
</evidence>
<gene>
    <name evidence="6" type="ORF">AQUCO_03400384v1</name>
</gene>
<dbReference type="InterPro" id="IPR005123">
    <property type="entry name" value="Oxoglu/Fe-dep_dioxygenase_dom"/>
</dbReference>
<comment type="similarity">
    <text evidence="1">Belongs to the iron/ascorbate-dependent oxidoreductase family.</text>
</comment>